<sequence length="125" mass="14035">MKQLALALVAVSLPFGAHAAGCAKPRNAFDQVYCMSTQFVQTDRDLNAEYTRLRNALPPAQQDALRHGQLAWIRQRDTTCSDEKQSGYFVNLQCAADMTQQRLTYLRQRERECTSTGCANANFGE</sequence>
<evidence type="ECO:0000259" key="2">
    <source>
        <dbReference type="Pfam" id="PF07007"/>
    </source>
</evidence>
<reference evidence="3 4" key="1">
    <citation type="submission" date="2016-10" db="EMBL/GenBank/DDBJ databases">
        <authorList>
            <person name="de Groot N.N."/>
        </authorList>
    </citation>
    <scope>NUCLEOTIDE SEQUENCE [LARGE SCALE GENOMIC DNA]</scope>
    <source>
        <strain evidence="3 4">LMG 23650</strain>
    </source>
</reference>
<dbReference type="PANTHER" id="PTHR39176">
    <property type="entry name" value="PERIPLASMIC PROTEIN-RELATED"/>
    <property type="match status" value="1"/>
</dbReference>
<accession>A0A1I3L6Q6</accession>
<feature type="signal peptide" evidence="1">
    <location>
        <begin position="1"/>
        <end position="19"/>
    </location>
</feature>
<dbReference type="Pfam" id="PF07007">
    <property type="entry name" value="LprI"/>
    <property type="match status" value="1"/>
</dbReference>
<feature type="chain" id="PRO_5011441537" evidence="1">
    <location>
        <begin position="20"/>
        <end position="125"/>
    </location>
</feature>
<proteinExistence type="predicted"/>
<dbReference type="STRING" id="420953.SAMN05192543_104271"/>
<protein>
    <submittedName>
        <fullName evidence="3">Uncharacterized conserved protein YecT, DUF1311 family</fullName>
    </submittedName>
</protein>
<evidence type="ECO:0000313" key="3">
    <source>
        <dbReference type="EMBL" id="SFI80377.1"/>
    </source>
</evidence>
<gene>
    <name evidence="3" type="ORF">SAMN05192543_104271</name>
</gene>
<keyword evidence="1" id="KW-0732">Signal</keyword>
<dbReference type="InterPro" id="IPR009739">
    <property type="entry name" value="LprI-like_N"/>
</dbReference>
<evidence type="ECO:0000313" key="4">
    <source>
        <dbReference type="Proteomes" id="UP000199548"/>
    </source>
</evidence>
<organism evidence="3 4">
    <name type="scientific">Paraburkholderia megapolitana</name>
    <dbReference type="NCBI Taxonomy" id="420953"/>
    <lineage>
        <taxon>Bacteria</taxon>
        <taxon>Pseudomonadati</taxon>
        <taxon>Pseudomonadota</taxon>
        <taxon>Betaproteobacteria</taxon>
        <taxon>Burkholderiales</taxon>
        <taxon>Burkholderiaceae</taxon>
        <taxon>Paraburkholderia</taxon>
    </lineage>
</organism>
<name>A0A1I3L6Q6_9BURK</name>
<dbReference type="RefSeq" id="WP_091012048.1">
    <property type="nucleotide sequence ID" value="NZ_CP041743.1"/>
</dbReference>
<dbReference type="PANTHER" id="PTHR39176:SF1">
    <property type="entry name" value="PERIPLASMIC PROTEIN"/>
    <property type="match status" value="1"/>
</dbReference>
<dbReference type="Gene3D" id="1.20.1270.180">
    <property type="match status" value="1"/>
</dbReference>
<dbReference type="AlphaFoldDB" id="A0A1I3L6Q6"/>
<keyword evidence="4" id="KW-1185">Reference proteome</keyword>
<feature type="domain" description="Lysozyme inhibitor LprI-like N-terminal" evidence="2">
    <location>
        <begin position="30"/>
        <end position="106"/>
    </location>
</feature>
<dbReference type="EMBL" id="FOQU01000004">
    <property type="protein sequence ID" value="SFI80377.1"/>
    <property type="molecule type" value="Genomic_DNA"/>
</dbReference>
<dbReference type="Proteomes" id="UP000199548">
    <property type="component" value="Unassembled WGS sequence"/>
</dbReference>
<evidence type="ECO:0000256" key="1">
    <source>
        <dbReference type="SAM" id="SignalP"/>
    </source>
</evidence>
<dbReference type="OrthoDB" id="7340239at2"/>